<dbReference type="STRING" id="1869.MB27_37750"/>
<feature type="transmembrane region" description="Helical" evidence="1">
    <location>
        <begin position="158"/>
        <end position="179"/>
    </location>
</feature>
<dbReference type="PANTHER" id="PTHR39430">
    <property type="entry name" value="MEMBRANE-ASSOCIATED PROTEASE-RELATED"/>
    <property type="match status" value="1"/>
</dbReference>
<dbReference type="InterPro" id="IPR003675">
    <property type="entry name" value="Rce1/LyrA-like_dom"/>
</dbReference>
<dbReference type="GO" id="GO:0080120">
    <property type="term" value="P:CAAX-box protein maturation"/>
    <property type="evidence" value="ECO:0007669"/>
    <property type="project" value="UniProtKB-ARBA"/>
</dbReference>
<feature type="domain" description="CAAX prenyl protease 2/Lysostaphin resistance protein A-like" evidence="3">
    <location>
        <begin position="103"/>
        <end position="195"/>
    </location>
</feature>
<evidence type="ECO:0000313" key="5">
    <source>
        <dbReference type="Proteomes" id="UP000054537"/>
    </source>
</evidence>
<sequence length="276" mass="28738">MRFVKQCLAVLAVMVVGGQATAAVQDNPWLTLAAGLVSAVLTVLTYRWVVRRTEHRDVSELAGGGTRFAAGALIGAAMFASVAVNLAFNGDVHFVGAGSVSNTFGIFGFMAAAAVTEEVLFRGVLFRIVEERLGTYLSLTLTGVAFGAMHLFNENATLWGALAIAVEAGFMLAACFAAFRNLWVPIGLHFAWNFLLAGVFTLTSSGNGLGQGLIQVTITGPELFTGGEFGPEGGVAAVGAGTLLTLIFLVMAHRRGHIVRPGSRGSGVAAYATVAR</sequence>
<proteinExistence type="predicted"/>
<protein>
    <submittedName>
        <fullName evidence="4">CAAX protease</fullName>
    </submittedName>
</protein>
<evidence type="ECO:0000259" key="3">
    <source>
        <dbReference type="Pfam" id="PF02517"/>
    </source>
</evidence>
<feature type="chain" id="PRO_5002023090" evidence="2">
    <location>
        <begin position="23"/>
        <end position="276"/>
    </location>
</feature>
<feature type="transmembrane region" description="Helical" evidence="1">
    <location>
        <begin position="32"/>
        <end position="49"/>
    </location>
</feature>
<dbReference type="Proteomes" id="UP000054537">
    <property type="component" value="Unassembled WGS sequence"/>
</dbReference>
<feature type="transmembrane region" description="Helical" evidence="1">
    <location>
        <begin position="234"/>
        <end position="252"/>
    </location>
</feature>
<feature type="transmembrane region" description="Helical" evidence="1">
    <location>
        <begin position="133"/>
        <end position="152"/>
    </location>
</feature>
<dbReference type="Pfam" id="PF02517">
    <property type="entry name" value="Rce1-like"/>
    <property type="match status" value="1"/>
</dbReference>
<evidence type="ECO:0000256" key="1">
    <source>
        <dbReference type="SAM" id="Phobius"/>
    </source>
</evidence>
<feature type="transmembrane region" description="Helical" evidence="1">
    <location>
        <begin position="191"/>
        <end position="214"/>
    </location>
</feature>
<dbReference type="OrthoDB" id="193898at2"/>
<dbReference type="EMBL" id="JRTT01000135">
    <property type="protein sequence ID" value="KHD72958.1"/>
    <property type="molecule type" value="Genomic_DNA"/>
</dbReference>
<comment type="caution">
    <text evidence="4">The sequence shown here is derived from an EMBL/GenBank/DDBJ whole genome shotgun (WGS) entry which is preliminary data.</text>
</comment>
<dbReference type="GO" id="GO:0004175">
    <property type="term" value="F:endopeptidase activity"/>
    <property type="evidence" value="ECO:0007669"/>
    <property type="project" value="UniProtKB-ARBA"/>
</dbReference>
<dbReference type="RefSeq" id="WP_043532905.1">
    <property type="nucleotide sequence ID" value="NZ_BAABKU010000006.1"/>
</dbReference>
<dbReference type="GO" id="GO:0006508">
    <property type="term" value="P:proteolysis"/>
    <property type="evidence" value="ECO:0007669"/>
    <property type="project" value="UniProtKB-KW"/>
</dbReference>
<keyword evidence="4" id="KW-0378">Hydrolase</keyword>
<feature type="transmembrane region" description="Helical" evidence="1">
    <location>
        <begin position="69"/>
        <end position="88"/>
    </location>
</feature>
<evidence type="ECO:0000313" key="4">
    <source>
        <dbReference type="EMBL" id="KHD72958.1"/>
    </source>
</evidence>
<feature type="transmembrane region" description="Helical" evidence="1">
    <location>
        <begin position="100"/>
        <end position="121"/>
    </location>
</feature>
<gene>
    <name evidence="4" type="ORF">MB27_37750</name>
</gene>
<keyword evidence="1" id="KW-0812">Transmembrane</keyword>
<feature type="signal peptide" evidence="2">
    <location>
        <begin position="1"/>
        <end position="22"/>
    </location>
</feature>
<evidence type="ECO:0000256" key="2">
    <source>
        <dbReference type="SAM" id="SignalP"/>
    </source>
</evidence>
<dbReference type="eggNOG" id="COG1266">
    <property type="taxonomic scope" value="Bacteria"/>
</dbReference>
<keyword evidence="1" id="KW-0472">Membrane</keyword>
<accession>A0A0A6UD06</accession>
<name>A0A0A6UD06_ACTUT</name>
<keyword evidence="5" id="KW-1185">Reference proteome</keyword>
<dbReference type="PANTHER" id="PTHR39430:SF1">
    <property type="entry name" value="PROTEASE"/>
    <property type="match status" value="1"/>
</dbReference>
<keyword evidence="2" id="KW-0732">Signal</keyword>
<reference evidence="4 5" key="1">
    <citation type="submission" date="2014-10" db="EMBL/GenBank/DDBJ databases">
        <title>Draft genome sequence of Actinoplanes utahensis NRRL 12052.</title>
        <authorList>
            <person name="Velasco-Bucheli B."/>
            <person name="del Cerro C."/>
            <person name="Hormigo D."/>
            <person name="Garcia J.L."/>
            <person name="Acebal C."/>
            <person name="Arroyo M."/>
            <person name="de la Mata I."/>
        </authorList>
    </citation>
    <scope>NUCLEOTIDE SEQUENCE [LARGE SCALE GENOMIC DNA]</scope>
    <source>
        <strain evidence="4 5">NRRL 12052</strain>
    </source>
</reference>
<keyword evidence="1" id="KW-1133">Transmembrane helix</keyword>
<dbReference type="AlphaFoldDB" id="A0A0A6UD06"/>
<keyword evidence="4" id="KW-0645">Protease</keyword>
<organism evidence="4 5">
    <name type="scientific">Actinoplanes utahensis</name>
    <dbReference type="NCBI Taxonomy" id="1869"/>
    <lineage>
        <taxon>Bacteria</taxon>
        <taxon>Bacillati</taxon>
        <taxon>Actinomycetota</taxon>
        <taxon>Actinomycetes</taxon>
        <taxon>Micromonosporales</taxon>
        <taxon>Micromonosporaceae</taxon>
        <taxon>Actinoplanes</taxon>
    </lineage>
</organism>